<dbReference type="EMBL" id="AP024086">
    <property type="protein sequence ID" value="BCL60880.1"/>
    <property type="molecule type" value="Genomic_DNA"/>
</dbReference>
<name>A0A8D5FHP9_9BACT</name>
<proteinExistence type="predicted"/>
<evidence type="ECO:0000313" key="2">
    <source>
        <dbReference type="Proteomes" id="UP000826725"/>
    </source>
</evidence>
<reference evidence="1" key="1">
    <citation type="submission" date="2020-09" db="EMBL/GenBank/DDBJ databases">
        <title>Desulfogranum mesoprofundum gen. nov., sp. nov., a novel mesophilic, sulfate-reducing chemolithoautotroph isolated from a deep-sea hydrothermal vent chimney in the Suiyo Seamount.</title>
        <authorList>
            <person name="Hashimoto Y."/>
            <person name="Nakagawa S."/>
        </authorList>
    </citation>
    <scope>NUCLEOTIDE SEQUENCE</scope>
    <source>
        <strain evidence="1">KT2</strain>
    </source>
</reference>
<dbReference type="AlphaFoldDB" id="A0A8D5FHP9"/>
<gene>
    <name evidence="1" type="ORF">DGMP_15730</name>
</gene>
<protein>
    <submittedName>
        <fullName evidence="1">Uncharacterized protein</fullName>
    </submittedName>
</protein>
<sequence length="230" mass="26257">MIQTRREYNYCFIFEDGSKKNFKVVLDGRSRIIRETKKDLPSWTLLSHHQCPPCSLDNETHSHCPVAVNIAELVSTFIQSPSHKKCTVSCSSPERLVSKDTTVQKGLSSILGLLMATSGCPVMDFLRPLARFHLPFATVDESVFRSVAAYLLRQYFLKDEEQTADFELNNILGQYEVVKKVNKGMLERIRDISVRDADQNAIVTLNSLAQILEIEIETNLESLRHYFVEE</sequence>
<accession>A0A8D5FHP9</accession>
<keyword evidence="2" id="KW-1185">Reference proteome</keyword>
<organism evidence="1 2">
    <name type="scientific">Desulfomarina profundi</name>
    <dbReference type="NCBI Taxonomy" id="2772557"/>
    <lineage>
        <taxon>Bacteria</taxon>
        <taxon>Pseudomonadati</taxon>
        <taxon>Thermodesulfobacteriota</taxon>
        <taxon>Desulfobulbia</taxon>
        <taxon>Desulfobulbales</taxon>
        <taxon>Desulfobulbaceae</taxon>
        <taxon>Desulfomarina</taxon>
    </lineage>
</organism>
<evidence type="ECO:0000313" key="1">
    <source>
        <dbReference type="EMBL" id="BCL60880.1"/>
    </source>
</evidence>
<dbReference type="InterPro" id="IPR054196">
    <property type="entry name" value="DUF6901"/>
</dbReference>
<dbReference type="Proteomes" id="UP000826725">
    <property type="component" value="Chromosome"/>
</dbReference>
<dbReference type="RefSeq" id="WP_228856963.1">
    <property type="nucleotide sequence ID" value="NZ_AP024086.1"/>
</dbReference>
<dbReference type="Pfam" id="PF21842">
    <property type="entry name" value="DUF6901"/>
    <property type="match status" value="1"/>
</dbReference>
<dbReference type="KEGG" id="dbk:DGMP_15730"/>